<evidence type="ECO:0000313" key="1">
    <source>
        <dbReference type="EMBL" id="KAH3795269.1"/>
    </source>
</evidence>
<gene>
    <name evidence="1" type="ORF">DPMN_148818</name>
</gene>
<evidence type="ECO:0000313" key="2">
    <source>
        <dbReference type="Proteomes" id="UP000828390"/>
    </source>
</evidence>
<keyword evidence="2" id="KW-1185">Reference proteome</keyword>
<comment type="caution">
    <text evidence="1">The sequence shown here is derived from an EMBL/GenBank/DDBJ whole genome shotgun (WGS) entry which is preliminary data.</text>
</comment>
<dbReference type="Proteomes" id="UP000828390">
    <property type="component" value="Unassembled WGS sequence"/>
</dbReference>
<dbReference type="EMBL" id="JAIWYP010000007">
    <property type="protein sequence ID" value="KAH3795269.1"/>
    <property type="molecule type" value="Genomic_DNA"/>
</dbReference>
<dbReference type="AlphaFoldDB" id="A0A9D4FCM2"/>
<proteinExistence type="predicted"/>
<reference evidence="1" key="2">
    <citation type="submission" date="2020-11" db="EMBL/GenBank/DDBJ databases">
        <authorList>
            <person name="McCartney M.A."/>
            <person name="Auch B."/>
            <person name="Kono T."/>
            <person name="Mallez S."/>
            <person name="Becker A."/>
            <person name="Gohl D.M."/>
            <person name="Silverstein K.A.T."/>
            <person name="Koren S."/>
            <person name="Bechman K.B."/>
            <person name="Herman A."/>
            <person name="Abrahante J.E."/>
            <person name="Garbe J."/>
        </authorList>
    </citation>
    <scope>NUCLEOTIDE SEQUENCE</scope>
    <source>
        <strain evidence="1">Duluth1</strain>
        <tissue evidence="1">Whole animal</tissue>
    </source>
</reference>
<organism evidence="1 2">
    <name type="scientific">Dreissena polymorpha</name>
    <name type="common">Zebra mussel</name>
    <name type="synonym">Mytilus polymorpha</name>
    <dbReference type="NCBI Taxonomy" id="45954"/>
    <lineage>
        <taxon>Eukaryota</taxon>
        <taxon>Metazoa</taxon>
        <taxon>Spiralia</taxon>
        <taxon>Lophotrochozoa</taxon>
        <taxon>Mollusca</taxon>
        <taxon>Bivalvia</taxon>
        <taxon>Autobranchia</taxon>
        <taxon>Heteroconchia</taxon>
        <taxon>Euheterodonta</taxon>
        <taxon>Imparidentia</taxon>
        <taxon>Neoheterodontei</taxon>
        <taxon>Myida</taxon>
        <taxon>Dreissenoidea</taxon>
        <taxon>Dreissenidae</taxon>
        <taxon>Dreissena</taxon>
    </lineage>
</organism>
<name>A0A9D4FCM2_DREPO</name>
<accession>A0A9D4FCM2</accession>
<protein>
    <submittedName>
        <fullName evidence="1">Uncharacterized protein</fullName>
    </submittedName>
</protein>
<sequence length="79" mass="9280">MCYRLTRESRGKCSIRYSAGARKFVTGTRLDDSLVGDFLYLWLQRVFTGFLVKREYSSCISEVRWTPFITESFFSPFQA</sequence>
<reference evidence="1" key="1">
    <citation type="journal article" date="2019" name="bioRxiv">
        <title>The Genome of the Zebra Mussel, Dreissena polymorpha: A Resource for Invasive Species Research.</title>
        <authorList>
            <person name="McCartney M.A."/>
            <person name="Auch B."/>
            <person name="Kono T."/>
            <person name="Mallez S."/>
            <person name="Zhang Y."/>
            <person name="Obille A."/>
            <person name="Becker A."/>
            <person name="Abrahante J.E."/>
            <person name="Garbe J."/>
            <person name="Badalamenti J.P."/>
            <person name="Herman A."/>
            <person name="Mangelson H."/>
            <person name="Liachko I."/>
            <person name="Sullivan S."/>
            <person name="Sone E.D."/>
            <person name="Koren S."/>
            <person name="Silverstein K.A.T."/>
            <person name="Beckman K.B."/>
            <person name="Gohl D.M."/>
        </authorList>
    </citation>
    <scope>NUCLEOTIDE SEQUENCE</scope>
    <source>
        <strain evidence="1">Duluth1</strain>
        <tissue evidence="1">Whole animal</tissue>
    </source>
</reference>